<dbReference type="AlphaFoldDB" id="F4PWA1"/>
<dbReference type="InterPro" id="IPR021109">
    <property type="entry name" value="Peptidase_aspartic_dom_sf"/>
</dbReference>
<feature type="domain" description="Peptidase A1" evidence="2">
    <location>
        <begin position="1"/>
        <end position="49"/>
    </location>
</feature>
<reference evidence="4" key="1">
    <citation type="journal article" date="2011" name="Genome Res.">
        <title>Phylogeny-wide analysis of social amoeba genomes highlights ancient origins for complex intercellular communication.</title>
        <authorList>
            <person name="Heidel A.J."/>
            <person name="Lawal H.M."/>
            <person name="Felder M."/>
            <person name="Schilde C."/>
            <person name="Helps N.R."/>
            <person name="Tunggal B."/>
            <person name="Rivero F."/>
            <person name="John U."/>
            <person name="Schleicher M."/>
            <person name="Eichinger L."/>
            <person name="Platzer M."/>
            <person name="Noegel A.A."/>
            <person name="Schaap P."/>
            <person name="Gloeckner G."/>
        </authorList>
    </citation>
    <scope>NUCLEOTIDE SEQUENCE [LARGE SCALE GENOMIC DNA]</scope>
    <source>
        <strain evidence="4">SH3</strain>
    </source>
</reference>
<dbReference type="KEGG" id="dfa:DFA_07388"/>
<protein>
    <recommendedName>
        <fullName evidence="2">Peptidase A1 domain-containing protein</fullName>
    </recommendedName>
</protein>
<sequence length="355" mass="40246">MATVFQNGVRFRCLGVRQSPLEKKSVIGLSWLRNNYIIFDKEHNRIGIGTKSATYPEQDLFKPTDQSPSVSLVDAKPTTNQPKQQQPPEVKDCGVHVSHSMIATSKMDNEQVSHWIFTISNKKDTPLNNLKMVWSNNLVSLEIGYNFVTHELQPPMDIPAKTDFSFHYIARGMDPIFVGFPDLMECNEYNYDVSITRSVNIQAEEKEQSKVLQSIHRNNTEGIEYSGPAQKPVSKEIEQSRQEFSSLDVPCSLKYNQHKGYQWRDSDGGTVTWYEVDIVNQSNSTFVTSLIVSTLDSIVNVIGMDMEVTPEKSTILSLPKNVTIIPHEDYRWVYATRQTSSVSYSLVHPVVCNTA</sequence>
<dbReference type="Proteomes" id="UP000007797">
    <property type="component" value="Unassembled WGS sequence"/>
</dbReference>
<proteinExistence type="predicted"/>
<evidence type="ECO:0000313" key="4">
    <source>
        <dbReference type="Proteomes" id="UP000007797"/>
    </source>
</evidence>
<name>F4PWA1_CACFS</name>
<feature type="compositionally biased region" description="Low complexity" evidence="1">
    <location>
        <begin position="76"/>
        <end position="88"/>
    </location>
</feature>
<dbReference type="Gene3D" id="2.40.70.10">
    <property type="entry name" value="Acid Proteases"/>
    <property type="match status" value="1"/>
</dbReference>
<dbReference type="RefSeq" id="XP_004367248.1">
    <property type="nucleotide sequence ID" value="XM_004367191.1"/>
</dbReference>
<dbReference type="EMBL" id="GL883013">
    <property type="protein sequence ID" value="EGG20265.1"/>
    <property type="molecule type" value="Genomic_DNA"/>
</dbReference>
<dbReference type="OrthoDB" id="2747330at2759"/>
<accession>F4PWA1</accession>
<dbReference type="InterPro" id="IPR033121">
    <property type="entry name" value="PEPTIDASE_A1"/>
</dbReference>
<organism evidence="3 4">
    <name type="scientific">Cavenderia fasciculata</name>
    <name type="common">Slime mold</name>
    <name type="synonym">Dictyostelium fasciculatum</name>
    <dbReference type="NCBI Taxonomy" id="261658"/>
    <lineage>
        <taxon>Eukaryota</taxon>
        <taxon>Amoebozoa</taxon>
        <taxon>Evosea</taxon>
        <taxon>Eumycetozoa</taxon>
        <taxon>Dictyostelia</taxon>
        <taxon>Acytosteliales</taxon>
        <taxon>Cavenderiaceae</taxon>
        <taxon>Cavenderia</taxon>
    </lineage>
</organism>
<evidence type="ECO:0000259" key="2">
    <source>
        <dbReference type="PROSITE" id="PS51767"/>
    </source>
</evidence>
<evidence type="ECO:0000313" key="3">
    <source>
        <dbReference type="EMBL" id="EGG20265.1"/>
    </source>
</evidence>
<dbReference type="PROSITE" id="PS51767">
    <property type="entry name" value="PEPTIDASE_A1"/>
    <property type="match status" value="1"/>
</dbReference>
<dbReference type="GeneID" id="14872099"/>
<feature type="region of interest" description="Disordered" evidence="1">
    <location>
        <begin position="58"/>
        <end position="92"/>
    </location>
</feature>
<gene>
    <name evidence="3" type="ORF">DFA_07388</name>
</gene>
<evidence type="ECO:0000256" key="1">
    <source>
        <dbReference type="SAM" id="MobiDB-lite"/>
    </source>
</evidence>
<dbReference type="SUPFAM" id="SSF50630">
    <property type="entry name" value="Acid proteases"/>
    <property type="match status" value="1"/>
</dbReference>
<keyword evidence="4" id="KW-1185">Reference proteome</keyword>